<evidence type="ECO:0000313" key="3">
    <source>
        <dbReference type="EMBL" id="CUS08782.1"/>
    </source>
</evidence>
<keyword evidence="4" id="KW-1185">Reference proteome</keyword>
<reference evidence="3" key="1">
    <citation type="submission" date="2015-10" db="EMBL/GenBank/DDBJ databases">
        <authorList>
            <person name="Regsiter A."/>
            <person name="william w."/>
        </authorList>
    </citation>
    <scope>NUCLEOTIDE SEQUENCE</scope>
    <source>
        <strain evidence="3">Montdore</strain>
    </source>
</reference>
<dbReference type="InterPro" id="IPR056681">
    <property type="entry name" value="DUF7779"/>
</dbReference>
<dbReference type="GO" id="GO:0043531">
    <property type="term" value="F:ADP binding"/>
    <property type="evidence" value="ECO:0007669"/>
    <property type="project" value="InterPro"/>
</dbReference>
<proteinExistence type="predicted"/>
<accession>A0A292PM78</accession>
<evidence type="ECO:0000313" key="4">
    <source>
        <dbReference type="Proteomes" id="UP001412239"/>
    </source>
</evidence>
<dbReference type="PANTHER" id="PTHR35205">
    <property type="entry name" value="NB-ARC AND TPR DOMAIN PROTEIN"/>
    <property type="match status" value="1"/>
</dbReference>
<dbReference type="InterPro" id="IPR002182">
    <property type="entry name" value="NB-ARC"/>
</dbReference>
<dbReference type="Pfam" id="PF00931">
    <property type="entry name" value="NB-ARC"/>
    <property type="match status" value="1"/>
</dbReference>
<evidence type="ECO:0000259" key="1">
    <source>
        <dbReference type="Pfam" id="PF00931"/>
    </source>
</evidence>
<dbReference type="Pfam" id="PF25000">
    <property type="entry name" value="DUF7779"/>
    <property type="match status" value="1"/>
</dbReference>
<organism evidence="3 4">
    <name type="scientific">Tuber aestivum</name>
    <name type="common">summer truffle</name>
    <dbReference type="NCBI Taxonomy" id="59557"/>
    <lineage>
        <taxon>Eukaryota</taxon>
        <taxon>Fungi</taxon>
        <taxon>Dikarya</taxon>
        <taxon>Ascomycota</taxon>
        <taxon>Pezizomycotina</taxon>
        <taxon>Pezizomycetes</taxon>
        <taxon>Pezizales</taxon>
        <taxon>Tuberaceae</taxon>
        <taxon>Tuber</taxon>
    </lineage>
</organism>
<dbReference type="EMBL" id="LN891114">
    <property type="protein sequence ID" value="CUS08782.1"/>
    <property type="molecule type" value="Genomic_DNA"/>
</dbReference>
<gene>
    <name evidence="3" type="ORF">GSTUAT00007147001</name>
</gene>
<evidence type="ECO:0000259" key="2">
    <source>
        <dbReference type="Pfam" id="PF25000"/>
    </source>
</evidence>
<feature type="domain" description="NB-ARC" evidence="1">
    <location>
        <begin position="18"/>
        <end position="179"/>
    </location>
</feature>
<dbReference type="SUPFAM" id="SSF52540">
    <property type="entry name" value="P-loop containing nucleoside triphosphate hydrolases"/>
    <property type="match status" value="1"/>
</dbReference>
<dbReference type="AlphaFoldDB" id="A0A292PM78"/>
<sequence length="389" mass="43620">MVPYCRNRAFTGRESVIASIKEACESGAHNRVALHGLGGCGKTQIALEYVCRRSREARCDVFWVQGSGILKFTEGFKAIARHVRIPLAGAEKDEEELLRNTRTWLEGPDSGDWILVIDNADNETDFIGNTSPIAKLVPQGREGTVIFTTRSRQVAIRQGCKTIDVGKMEPAEALELFSKRFDSWHSLEDEEKRAVSTILGSMGHLPLAVVGAAAFMAENGTSPSIYWTIFQDNDKRTRELLSEQFCDIQREANMTESILGTYFITFDRITEQMPLMAKLLALISSLDRQNIPEDLLTHSGLEGMDDALKFRQAIGKLLRFSLVTEVKLEGATFYELHRMVQLSIQAYLSVEQANQGRAAGLRAVSRLFPEYEYKRRNICAAYMSHALVL</sequence>
<protein>
    <submittedName>
        <fullName evidence="3">Uncharacterized protein</fullName>
    </submittedName>
</protein>
<name>A0A292PM78_9PEZI</name>
<dbReference type="Proteomes" id="UP001412239">
    <property type="component" value="Unassembled WGS sequence"/>
</dbReference>
<dbReference type="InterPro" id="IPR027417">
    <property type="entry name" value="P-loop_NTPase"/>
</dbReference>
<feature type="non-terminal residue" evidence="3">
    <location>
        <position position="1"/>
    </location>
</feature>
<dbReference type="Gene3D" id="3.40.50.300">
    <property type="entry name" value="P-loop containing nucleotide triphosphate hydrolases"/>
    <property type="match status" value="1"/>
</dbReference>
<feature type="domain" description="DUF7779" evidence="2">
    <location>
        <begin position="277"/>
        <end position="352"/>
    </location>
</feature>
<dbReference type="PANTHER" id="PTHR35205:SF1">
    <property type="entry name" value="ZU5 DOMAIN-CONTAINING PROTEIN"/>
    <property type="match status" value="1"/>
</dbReference>